<comment type="caution">
    <text evidence="2">The sequence shown here is derived from an EMBL/GenBank/DDBJ whole genome shotgun (WGS) entry which is preliminary data.</text>
</comment>
<evidence type="ECO:0000256" key="1">
    <source>
        <dbReference type="SAM" id="Phobius"/>
    </source>
</evidence>
<protein>
    <submittedName>
        <fullName evidence="2">Uncharacterized protein</fullName>
    </submittedName>
</protein>
<dbReference type="RefSeq" id="WP_143233959.1">
    <property type="nucleotide sequence ID" value="NZ_VJWL01000001.1"/>
</dbReference>
<organism evidence="2 3">
    <name type="scientific">Aliidiomarina halalkaliphila</name>
    <dbReference type="NCBI Taxonomy" id="2593535"/>
    <lineage>
        <taxon>Bacteria</taxon>
        <taxon>Pseudomonadati</taxon>
        <taxon>Pseudomonadota</taxon>
        <taxon>Gammaproteobacteria</taxon>
        <taxon>Alteromonadales</taxon>
        <taxon>Idiomarinaceae</taxon>
        <taxon>Aliidiomarina</taxon>
    </lineage>
</organism>
<name>A0A552X3D6_9GAMM</name>
<evidence type="ECO:0000313" key="3">
    <source>
        <dbReference type="Proteomes" id="UP000320359"/>
    </source>
</evidence>
<proteinExistence type="predicted"/>
<sequence>MAKNSQSGQTLRPQIQRVIALVTAPVGLIFLLSDAQDLLSFIRASGLSWYAVFAPLAWGILLGALAGLLRLDWVQKVSEYGVWASTALMTFGAVGSLAIYFEHRVWYLAWPTMWLAVLGLGIFAFFAMQVRFASKVEASAKRKTKDDN</sequence>
<feature type="transmembrane region" description="Helical" evidence="1">
    <location>
        <begin position="113"/>
        <end position="133"/>
    </location>
</feature>
<keyword evidence="1" id="KW-1133">Transmembrane helix</keyword>
<dbReference type="EMBL" id="VJWL01000001">
    <property type="protein sequence ID" value="TRW49537.1"/>
    <property type="molecule type" value="Genomic_DNA"/>
</dbReference>
<dbReference type="AlphaFoldDB" id="A0A552X3D6"/>
<keyword evidence="1" id="KW-0472">Membrane</keyword>
<feature type="transmembrane region" description="Helical" evidence="1">
    <location>
        <begin position="80"/>
        <end position="101"/>
    </location>
</feature>
<keyword evidence="1" id="KW-0812">Transmembrane</keyword>
<accession>A0A552X3D6</accession>
<reference evidence="2 3" key="1">
    <citation type="submission" date="2019-07" db="EMBL/GenBank/DDBJ databases">
        <authorList>
            <person name="Yang M."/>
            <person name="Zhao D."/>
            <person name="Xiang H."/>
        </authorList>
    </citation>
    <scope>NUCLEOTIDE SEQUENCE [LARGE SCALE GENOMIC DNA]</scope>
    <source>
        <strain evidence="2 3">IM1326</strain>
    </source>
</reference>
<dbReference type="OrthoDB" id="6238236at2"/>
<dbReference type="Proteomes" id="UP000320359">
    <property type="component" value="Unassembled WGS sequence"/>
</dbReference>
<keyword evidence="3" id="KW-1185">Reference proteome</keyword>
<gene>
    <name evidence="2" type="ORF">FM042_01340</name>
</gene>
<evidence type="ECO:0000313" key="2">
    <source>
        <dbReference type="EMBL" id="TRW49537.1"/>
    </source>
</evidence>
<feature type="transmembrane region" description="Helical" evidence="1">
    <location>
        <begin position="18"/>
        <end position="35"/>
    </location>
</feature>
<feature type="transmembrane region" description="Helical" evidence="1">
    <location>
        <begin position="47"/>
        <end position="68"/>
    </location>
</feature>